<dbReference type="OrthoDB" id="9784298at2"/>
<feature type="transmembrane region" description="Helical" evidence="1">
    <location>
        <begin position="203"/>
        <end position="222"/>
    </location>
</feature>
<dbReference type="PANTHER" id="PTHR36434">
    <property type="entry name" value="MEMBRANE PROTEASE YUGP-RELATED"/>
    <property type="match status" value="1"/>
</dbReference>
<gene>
    <name evidence="2" type="ORF">SAMN05443529_101101</name>
</gene>
<dbReference type="PANTHER" id="PTHR36434:SF1">
    <property type="entry name" value="MEMBRANE PROTEASE YUGP-RELATED"/>
    <property type="match status" value="1"/>
</dbReference>
<sequence length="230" mass="24890">MPFFWDPTMVLLIPAILLSLFAQFKISSSYNRYSKVRAQSGLTGAQVARGILNSNGLYDVRVEPVGGRLSDHYDPRTRIIRLSEDVFHGSSLSSIAVAAHETGHALQHASGYFPMQLRSSFVPVANIGSGAGPILIMIGLFMPTYGWLLELGIFAFAFAVLFQVITLPVEYNASSRALSLLQEGRMLGSEEIGGARSVLNAAALTYVAAALAAILQLLRFILIARGRSDD</sequence>
<dbReference type="STRING" id="1121419.SAMN05443529_101101"/>
<dbReference type="EMBL" id="FNCP01000001">
    <property type="protein sequence ID" value="SDG10908.1"/>
    <property type="molecule type" value="Genomic_DNA"/>
</dbReference>
<keyword evidence="1" id="KW-1133">Transmembrane helix</keyword>
<protein>
    <recommendedName>
        <fullName evidence="4">Zinc metallopeptidase</fullName>
    </recommendedName>
</protein>
<keyword evidence="1" id="KW-0472">Membrane</keyword>
<dbReference type="InterPro" id="IPR007395">
    <property type="entry name" value="Zn_peptidase_2"/>
</dbReference>
<dbReference type="RefSeq" id="WP_092328544.1">
    <property type="nucleotide sequence ID" value="NZ_FNCP01000001.1"/>
</dbReference>
<dbReference type="Pfam" id="PF04298">
    <property type="entry name" value="Zn_peptidase_2"/>
    <property type="match status" value="1"/>
</dbReference>
<reference evidence="3" key="1">
    <citation type="submission" date="2016-10" db="EMBL/GenBank/DDBJ databases">
        <authorList>
            <person name="Varghese N."/>
            <person name="Submissions S."/>
        </authorList>
    </citation>
    <scope>NUCLEOTIDE SEQUENCE [LARGE SCALE GENOMIC DNA]</scope>
    <source>
        <strain evidence="3">DSM 8344</strain>
    </source>
</reference>
<feature type="transmembrane region" description="Helical" evidence="1">
    <location>
        <begin position="148"/>
        <end position="169"/>
    </location>
</feature>
<accession>A0A1G7RJE3</accession>
<keyword evidence="3" id="KW-1185">Reference proteome</keyword>
<evidence type="ECO:0000256" key="1">
    <source>
        <dbReference type="SAM" id="Phobius"/>
    </source>
</evidence>
<evidence type="ECO:0000313" key="2">
    <source>
        <dbReference type="EMBL" id="SDG10908.1"/>
    </source>
</evidence>
<organism evidence="2 3">
    <name type="scientific">Desulfosporosinus hippei DSM 8344</name>
    <dbReference type="NCBI Taxonomy" id="1121419"/>
    <lineage>
        <taxon>Bacteria</taxon>
        <taxon>Bacillati</taxon>
        <taxon>Bacillota</taxon>
        <taxon>Clostridia</taxon>
        <taxon>Eubacteriales</taxon>
        <taxon>Desulfitobacteriaceae</taxon>
        <taxon>Desulfosporosinus</taxon>
    </lineage>
</organism>
<keyword evidence="1" id="KW-0812">Transmembrane</keyword>
<evidence type="ECO:0008006" key="4">
    <source>
        <dbReference type="Google" id="ProtNLM"/>
    </source>
</evidence>
<proteinExistence type="predicted"/>
<dbReference type="AlphaFoldDB" id="A0A1G7RJE3"/>
<evidence type="ECO:0000313" key="3">
    <source>
        <dbReference type="Proteomes" id="UP000198656"/>
    </source>
</evidence>
<name>A0A1G7RJE3_9FIRM</name>
<dbReference type="Proteomes" id="UP000198656">
    <property type="component" value="Unassembled WGS sequence"/>
</dbReference>